<feature type="domain" description="Glycosyl transferase family 1" evidence="1">
    <location>
        <begin position="190"/>
        <end position="343"/>
    </location>
</feature>
<dbReference type="PANTHER" id="PTHR45947:SF3">
    <property type="entry name" value="SULFOQUINOVOSYL TRANSFERASE SQD2"/>
    <property type="match status" value="1"/>
</dbReference>
<dbReference type="EMBL" id="CP017708">
    <property type="protein sequence ID" value="AOY79096.1"/>
    <property type="molecule type" value="Genomic_DNA"/>
</dbReference>
<dbReference type="InterPro" id="IPR050194">
    <property type="entry name" value="Glycosyltransferase_grp1"/>
</dbReference>
<accession>A0A1D9FUN8</accession>
<dbReference type="Gene3D" id="3.40.50.2000">
    <property type="entry name" value="Glycogen Phosphorylase B"/>
    <property type="match status" value="2"/>
</dbReference>
<dbReference type="Pfam" id="PF00534">
    <property type="entry name" value="Glycos_transf_1"/>
    <property type="match status" value="1"/>
</dbReference>
<dbReference type="Pfam" id="PF13439">
    <property type="entry name" value="Glyco_transf_4"/>
    <property type="match status" value="1"/>
</dbReference>
<gene>
    <name evidence="3" type="ORF">BJP36_03390</name>
</gene>
<evidence type="ECO:0000259" key="2">
    <source>
        <dbReference type="Pfam" id="PF13439"/>
    </source>
</evidence>
<reference evidence="4" key="1">
    <citation type="submission" date="2016-10" db="EMBL/GenBank/DDBJ databases">
        <title>Comparative genomics uncovers the prolific and rare metabolic potential of the cyanobacterial genus Moorea.</title>
        <authorList>
            <person name="Leao T."/>
            <person name="Castelao G."/>
            <person name="Korobeynikov A."/>
            <person name="Monroe E.A."/>
            <person name="Podell S."/>
            <person name="Glukhov E."/>
            <person name="Allen E."/>
            <person name="Gerwick W.H."/>
            <person name="Gerwick L."/>
        </authorList>
    </citation>
    <scope>NUCLEOTIDE SEQUENCE [LARGE SCALE GENOMIC DNA]</scope>
    <source>
        <strain evidence="4">JHB</strain>
    </source>
</reference>
<name>A0A1D9FUN8_MOOP1</name>
<evidence type="ECO:0000259" key="1">
    <source>
        <dbReference type="Pfam" id="PF00534"/>
    </source>
</evidence>
<dbReference type="Proteomes" id="UP000176944">
    <property type="component" value="Chromosome"/>
</dbReference>
<sequence>MKIFHVGCSASPQAVDGVNNTVWSVANEQTSLGHQVTLIVDTKPDEFAIAFAAKNGVKIIHIPANTWGYESRLISNMLDSKPPQIVHMHSVFLPKQATLARKLVRKKIPYVITPNAMSPQLLQRGRVKKSLYSWLIEKPRFSQASGISVVTPKEEKAVRAFVPPYKGRIRWVPNPVNPKQLGTHSWRGNLNQKRLVYLGRFDILHKGIDILVEIARFLPPEIEVHLYGTKDAKTNKWMERLQRNLPSNVYFHDPVFGEQKAKVLSEASLYIQTSRWEVFGISIAEAMYLGVPCAVADTVNLAELFDKHDLGLVLPSNPKKAASCLTELLAQPTQLHHWSKRAQSYAQAHFQPKEVALGYLQLYKEVLGV</sequence>
<feature type="domain" description="Glycosyltransferase subfamily 4-like N-terminal" evidence="2">
    <location>
        <begin position="15"/>
        <end position="179"/>
    </location>
</feature>
<dbReference type="AlphaFoldDB" id="A0A1D9FUN8"/>
<dbReference type="InterPro" id="IPR028098">
    <property type="entry name" value="Glyco_trans_4-like_N"/>
</dbReference>
<evidence type="ECO:0000313" key="3">
    <source>
        <dbReference type="EMBL" id="AOY79096.1"/>
    </source>
</evidence>
<dbReference type="GO" id="GO:0016757">
    <property type="term" value="F:glycosyltransferase activity"/>
    <property type="evidence" value="ECO:0007669"/>
    <property type="project" value="InterPro"/>
</dbReference>
<dbReference type="InterPro" id="IPR001296">
    <property type="entry name" value="Glyco_trans_1"/>
</dbReference>
<proteinExistence type="predicted"/>
<evidence type="ECO:0000313" key="4">
    <source>
        <dbReference type="Proteomes" id="UP000176944"/>
    </source>
</evidence>
<protein>
    <submittedName>
        <fullName evidence="3">Glycosyltransferase family 4 protein</fullName>
    </submittedName>
</protein>
<dbReference type="PANTHER" id="PTHR45947">
    <property type="entry name" value="SULFOQUINOVOSYL TRANSFERASE SQD2"/>
    <property type="match status" value="1"/>
</dbReference>
<dbReference type="CDD" id="cd03801">
    <property type="entry name" value="GT4_PimA-like"/>
    <property type="match status" value="1"/>
</dbReference>
<dbReference type="SUPFAM" id="SSF53756">
    <property type="entry name" value="UDP-Glycosyltransferase/glycogen phosphorylase"/>
    <property type="match status" value="1"/>
</dbReference>
<organism evidence="3 4">
    <name type="scientific">Moorena producens (strain JHB)</name>
    <dbReference type="NCBI Taxonomy" id="1454205"/>
    <lineage>
        <taxon>Bacteria</taxon>
        <taxon>Bacillati</taxon>
        <taxon>Cyanobacteriota</taxon>
        <taxon>Cyanophyceae</taxon>
        <taxon>Coleofasciculales</taxon>
        <taxon>Coleofasciculaceae</taxon>
        <taxon>Moorena</taxon>
    </lineage>
</organism>